<protein>
    <submittedName>
        <fullName evidence="1">Uncharacterized protein</fullName>
    </submittedName>
</protein>
<evidence type="ECO:0000313" key="1">
    <source>
        <dbReference type="EMBL" id="PIZ98389.1"/>
    </source>
</evidence>
<organism evidence="1 2">
    <name type="scientific">Candidatus Komeilibacteria bacterium CG_4_10_14_0_2_um_filter_37_10</name>
    <dbReference type="NCBI Taxonomy" id="1974470"/>
    <lineage>
        <taxon>Bacteria</taxon>
        <taxon>Candidatus Komeiliibacteriota</taxon>
    </lineage>
</organism>
<comment type="caution">
    <text evidence="1">The sequence shown here is derived from an EMBL/GenBank/DDBJ whole genome shotgun (WGS) entry which is preliminary data.</text>
</comment>
<proteinExistence type="predicted"/>
<accession>A0A2M7VD98</accession>
<feature type="non-terminal residue" evidence="1">
    <location>
        <position position="701"/>
    </location>
</feature>
<dbReference type="EMBL" id="PFPO01000090">
    <property type="protein sequence ID" value="PIZ98389.1"/>
    <property type="molecule type" value="Genomic_DNA"/>
</dbReference>
<reference evidence="2" key="1">
    <citation type="submission" date="2017-09" db="EMBL/GenBank/DDBJ databases">
        <title>Depth-based differentiation of microbial function through sediment-hosted aquifers and enrichment of novel symbionts in the deep terrestrial subsurface.</title>
        <authorList>
            <person name="Probst A.J."/>
            <person name="Ladd B."/>
            <person name="Jarett J.K."/>
            <person name="Geller-Mcgrath D.E."/>
            <person name="Sieber C.M.K."/>
            <person name="Emerson J.B."/>
            <person name="Anantharaman K."/>
            <person name="Thomas B.C."/>
            <person name="Malmstrom R."/>
            <person name="Stieglmeier M."/>
            <person name="Klingl A."/>
            <person name="Woyke T."/>
            <person name="Ryan C.M."/>
            <person name="Banfield J.F."/>
        </authorList>
    </citation>
    <scope>NUCLEOTIDE SEQUENCE [LARGE SCALE GENOMIC DNA]</scope>
</reference>
<feature type="non-terminal residue" evidence="1">
    <location>
        <position position="1"/>
    </location>
</feature>
<name>A0A2M7VD98_9BACT</name>
<dbReference type="AlphaFoldDB" id="A0A2M7VD98"/>
<sequence length="701" mass="71701">DIEIMSGNVGIGTTSPGGKLQVDQYTVGANGNQTVYGTSNIFTNAGTDALYLGIKNHAYPNRGWSFRPVTNGVNSDLQIYEWGSVGTRMTIQSTGNVGIGTTAPNAKLEVAGALRVSGTGTNVVNLQTGSAGTIDRLDFVAQTTNKGIGFQLTPNGTSVLSKMALTNQNSGVNFGSIFMEANGANGYISPQSVGTPTTAITTLSLGGGSGSTNWANVIIPSGNVGIGTTAPGAKLEVTSASPEIRLSFTSDPSHYLKITPGTGSGASIQESYNASLALQPTGGNVLFPGSGIWNSAGNVGIGTTAPATPLDVVGSSGNEYIIIRSSAANANAGIYLISRLSGVDKQAQVYADWQGGLVINPVLGRSTRFNYNQGGTGGDVIFYDGGTNALMTVLNVGNVGIGTTAPGAKLELSATSGTNRLKITNTGTLVSDQSSLELNANSQSWQFYVKGNVNQMGIWSTTLGNDVMSFLSTGNVGIGTTSPNSLLDVFSTSMNPQMRVGYSSGGGYIGFGHGSSNGYITSSVGDIRINPAVNVILAQSSGNVGIGVVTPSAKLNVVGTADAVQFLLQGYSTQTSNIMEIKDSSSNNLFTLSPTGASFEVPTSFNSSGDTIMAYDLVFTNPTASTISSNAPLSIIAGAGGTNSNLTLSGSGTGKVYVDDDLEVTGTLTTANLSTTGNILPSADNTYDLGSTNLRWKTLHV</sequence>
<dbReference type="Proteomes" id="UP000230405">
    <property type="component" value="Unassembled WGS sequence"/>
</dbReference>
<gene>
    <name evidence="1" type="ORF">COX77_04730</name>
</gene>
<evidence type="ECO:0000313" key="2">
    <source>
        <dbReference type="Proteomes" id="UP000230405"/>
    </source>
</evidence>